<gene>
    <name evidence="1" type="ORF">NCTC11166_01553</name>
</gene>
<evidence type="ECO:0000313" key="1">
    <source>
        <dbReference type="EMBL" id="SPU53482.1"/>
    </source>
</evidence>
<dbReference type="AlphaFoldDB" id="A0A2X1BLU7"/>
<sequence length="137" mass="14864">MQIQPMISTHPDVRGSVNDSLVRAIEAAYGCAAVCHICADACLAEDMVKDLTQCIRLNLDCADVCLATAGLAARRAGSHETLIQRMLETCAEACADCAVECEKHAEMHEHCRICAEECRRCENACREAASSITPSRH</sequence>
<dbReference type="CDD" id="cd08026">
    <property type="entry name" value="DUF326"/>
    <property type="match status" value="1"/>
</dbReference>
<dbReference type="Pfam" id="PF03860">
    <property type="entry name" value="Csp"/>
    <property type="match status" value="1"/>
</dbReference>
<dbReference type="PANTHER" id="PTHR37310">
    <property type="entry name" value="CYTOPLASMIC PROTEIN-RELATED"/>
    <property type="match status" value="1"/>
</dbReference>
<proteinExistence type="predicted"/>
<dbReference type="EMBL" id="UAQP01000005">
    <property type="protein sequence ID" value="SPU53482.1"/>
    <property type="molecule type" value="Genomic_DNA"/>
</dbReference>
<dbReference type="InterPro" id="IPR044543">
    <property type="entry name" value="YHJQ-like"/>
</dbReference>
<reference evidence="1 2" key="1">
    <citation type="submission" date="2018-06" db="EMBL/GenBank/DDBJ databases">
        <authorList>
            <consortium name="Pathogen Informatics"/>
            <person name="Doyle S."/>
        </authorList>
    </citation>
    <scope>NUCLEOTIDE SEQUENCE [LARGE SCALE GENOMIC DNA]</scope>
    <source>
        <strain evidence="1 2">NCTC11166</strain>
    </source>
</reference>
<evidence type="ECO:0000313" key="2">
    <source>
        <dbReference type="Proteomes" id="UP000251186"/>
    </source>
</evidence>
<dbReference type="Gene3D" id="1.20.1270.360">
    <property type="match status" value="1"/>
</dbReference>
<dbReference type="InterPro" id="IPR005560">
    <property type="entry name" value="Csp_YhjQ"/>
</dbReference>
<dbReference type="Proteomes" id="UP000251186">
    <property type="component" value="Unassembled WGS sequence"/>
</dbReference>
<dbReference type="RefSeq" id="WP_054765683.1">
    <property type="nucleotide sequence ID" value="NZ_UAQP01000005.1"/>
</dbReference>
<organism evidence="1 2">
    <name type="scientific">Brevundimonas vesicularis</name>
    <name type="common">Pseudomonas vesicularis</name>
    <dbReference type="NCBI Taxonomy" id="41276"/>
    <lineage>
        <taxon>Bacteria</taxon>
        <taxon>Pseudomonadati</taxon>
        <taxon>Pseudomonadota</taxon>
        <taxon>Alphaproteobacteria</taxon>
        <taxon>Caulobacterales</taxon>
        <taxon>Caulobacteraceae</taxon>
        <taxon>Brevundimonas</taxon>
    </lineage>
</organism>
<protein>
    <submittedName>
        <fullName evidence="1">Domain of Uncharacterized Function (DUF326)</fullName>
    </submittedName>
</protein>
<accession>A0A2X1BLU7</accession>
<name>A0A2X1BLU7_BREVE</name>
<dbReference type="PANTHER" id="PTHR37310:SF1">
    <property type="entry name" value="CYTOPLASMIC PROTEIN"/>
    <property type="match status" value="1"/>
</dbReference>